<evidence type="ECO:0000313" key="1">
    <source>
        <dbReference type="EMBL" id="SVA63774.1"/>
    </source>
</evidence>
<accession>A0A381XG86</accession>
<dbReference type="AlphaFoldDB" id="A0A381XG86"/>
<name>A0A381XG86_9ZZZZ</name>
<protein>
    <submittedName>
        <fullName evidence="1">Uncharacterized protein</fullName>
    </submittedName>
</protein>
<dbReference type="EMBL" id="UINC01015076">
    <property type="protein sequence ID" value="SVA63774.1"/>
    <property type="molecule type" value="Genomic_DNA"/>
</dbReference>
<reference evidence="1" key="1">
    <citation type="submission" date="2018-05" db="EMBL/GenBank/DDBJ databases">
        <authorList>
            <person name="Lanie J.A."/>
            <person name="Ng W.-L."/>
            <person name="Kazmierczak K.M."/>
            <person name="Andrzejewski T.M."/>
            <person name="Davidsen T.M."/>
            <person name="Wayne K.J."/>
            <person name="Tettelin H."/>
            <person name="Glass J.I."/>
            <person name="Rusch D."/>
            <person name="Podicherti R."/>
            <person name="Tsui H.-C.T."/>
            <person name="Winkler M.E."/>
        </authorList>
    </citation>
    <scope>NUCLEOTIDE SEQUENCE</scope>
</reference>
<feature type="non-terminal residue" evidence="1">
    <location>
        <position position="472"/>
    </location>
</feature>
<gene>
    <name evidence="1" type="ORF">METZ01_LOCUS116628</name>
</gene>
<organism evidence="1">
    <name type="scientific">marine metagenome</name>
    <dbReference type="NCBI Taxonomy" id="408172"/>
    <lineage>
        <taxon>unclassified sequences</taxon>
        <taxon>metagenomes</taxon>
        <taxon>ecological metagenomes</taxon>
    </lineage>
</organism>
<proteinExistence type="predicted"/>
<feature type="non-terminal residue" evidence="1">
    <location>
        <position position="1"/>
    </location>
</feature>
<sequence>VQTLLSAEDLFTWADQGAAIARHSVRSWEAATEYFSASTEVLPFLSFANFIPWSQHGLDLCQASPAIATAYFHASATTLPYLRPRQVLGWSQLGQSLSKGTWKSTALSCKFFEISPQLIPTMTFPELERFIRFIDILSQRSYDLATECLELSQTVFPTLDDSRDSFIALVTTLADANGNWREVKDCFEVAGRAVTRIERSQRPRFLGLAERLSRSGEGGVITFIREGSQGLGELDHFTHPVLLTLAEAIIALSPSALVPFFSVAPTILTRVSPPQLEMWVAEGMRLMTENQDSGLAFFRLESAFSEEMLDKLSAGVELGRVKEVVGLYSRALAGNDMEIAPAQELVDKGIGWVSGNHATIEGNTLYLPALIDGAPTKEENFAKLKVIATHQVVHQEFGSFGFSYEHPCTLFRDLRPLVMKPKTVEVKPEVDVGEAKLQIKGEVIQEDSGPIAMETGWVTDMQGFFNIFPERR</sequence>